<dbReference type="GO" id="GO:0055085">
    <property type="term" value="P:transmembrane transport"/>
    <property type="evidence" value="ECO:0007669"/>
    <property type="project" value="InterPro"/>
</dbReference>
<evidence type="ECO:0000256" key="7">
    <source>
        <dbReference type="RuleBase" id="RU363032"/>
    </source>
</evidence>
<dbReference type="Gene3D" id="1.10.3720.10">
    <property type="entry name" value="MetI-like"/>
    <property type="match status" value="1"/>
</dbReference>
<keyword evidence="5 7" id="KW-1133">Transmembrane helix</keyword>
<keyword evidence="6 7" id="KW-0472">Membrane</keyword>
<name>A0A426TYV7_9CHLR</name>
<evidence type="ECO:0000256" key="5">
    <source>
        <dbReference type="ARBA" id="ARBA00022989"/>
    </source>
</evidence>
<feature type="transmembrane region" description="Helical" evidence="7">
    <location>
        <begin position="246"/>
        <end position="264"/>
    </location>
</feature>
<dbReference type="Pfam" id="PF00528">
    <property type="entry name" value="BPD_transp_1"/>
    <property type="match status" value="1"/>
</dbReference>
<comment type="subcellular location">
    <subcellularLocation>
        <location evidence="1 7">Cell membrane</location>
        <topology evidence="1 7">Multi-pass membrane protein</topology>
    </subcellularLocation>
</comment>
<dbReference type="InterPro" id="IPR000515">
    <property type="entry name" value="MetI-like"/>
</dbReference>
<gene>
    <name evidence="9" type="ORF">EI684_12210</name>
</gene>
<feature type="domain" description="ABC transmembrane type-1" evidence="8">
    <location>
        <begin position="80"/>
        <end position="264"/>
    </location>
</feature>
<dbReference type="PANTHER" id="PTHR30043">
    <property type="entry name" value="PHOSPHONATES TRANSPORT SYSTEM PERMEASE PROTEIN"/>
    <property type="match status" value="1"/>
</dbReference>
<feature type="transmembrane region" description="Helical" evidence="7">
    <location>
        <begin position="186"/>
        <end position="205"/>
    </location>
</feature>
<comment type="similarity">
    <text evidence="7">Belongs to the binding-protein-dependent transport system permease family.</text>
</comment>
<evidence type="ECO:0000256" key="6">
    <source>
        <dbReference type="ARBA" id="ARBA00023136"/>
    </source>
</evidence>
<evidence type="ECO:0000256" key="2">
    <source>
        <dbReference type="ARBA" id="ARBA00022448"/>
    </source>
</evidence>
<keyword evidence="3" id="KW-1003">Cell membrane</keyword>
<dbReference type="PANTHER" id="PTHR30043:SF1">
    <property type="entry name" value="ABC TRANSPORT SYSTEM PERMEASE PROTEIN P69"/>
    <property type="match status" value="1"/>
</dbReference>
<protein>
    <submittedName>
        <fullName evidence="9">ABC transporter permease subunit</fullName>
    </submittedName>
</protein>
<keyword evidence="4 7" id="KW-0812">Transmembrane</keyword>
<feature type="transmembrane region" description="Helical" evidence="7">
    <location>
        <begin position="127"/>
        <end position="150"/>
    </location>
</feature>
<dbReference type="InterPro" id="IPR035906">
    <property type="entry name" value="MetI-like_sf"/>
</dbReference>
<dbReference type="Proteomes" id="UP000280307">
    <property type="component" value="Unassembled WGS sequence"/>
</dbReference>
<keyword evidence="2 7" id="KW-0813">Transport</keyword>
<comment type="caution">
    <text evidence="9">The sequence shown here is derived from an EMBL/GenBank/DDBJ whole genome shotgun (WGS) entry which is preliminary data.</text>
</comment>
<reference evidence="9 10" key="1">
    <citation type="submission" date="2018-12" db="EMBL/GenBank/DDBJ databases">
        <title>Genome Sequence of Candidatus Viridilinea halotolerans isolated from saline sulfide-rich spring.</title>
        <authorList>
            <person name="Grouzdev D.S."/>
            <person name="Burganskaya E.I."/>
            <person name="Krutkina M.S."/>
            <person name="Sukhacheva M.V."/>
            <person name="Gorlenko V.M."/>
        </authorList>
    </citation>
    <scope>NUCLEOTIDE SEQUENCE [LARGE SCALE GENOMIC DNA]</scope>
    <source>
        <strain evidence="9">Chok-6</strain>
    </source>
</reference>
<dbReference type="PROSITE" id="PS50928">
    <property type="entry name" value="ABC_TM1"/>
    <property type="match status" value="1"/>
</dbReference>
<evidence type="ECO:0000256" key="1">
    <source>
        <dbReference type="ARBA" id="ARBA00004651"/>
    </source>
</evidence>
<organism evidence="9 10">
    <name type="scientific">Candidatus Viridilinea halotolerans</name>
    <dbReference type="NCBI Taxonomy" id="2491704"/>
    <lineage>
        <taxon>Bacteria</taxon>
        <taxon>Bacillati</taxon>
        <taxon>Chloroflexota</taxon>
        <taxon>Chloroflexia</taxon>
        <taxon>Chloroflexales</taxon>
        <taxon>Chloroflexineae</taxon>
        <taxon>Oscillochloridaceae</taxon>
        <taxon>Candidatus Viridilinea</taxon>
    </lineage>
</organism>
<feature type="transmembrane region" description="Helical" evidence="7">
    <location>
        <begin position="79"/>
        <end position="106"/>
    </location>
</feature>
<dbReference type="SUPFAM" id="SSF161098">
    <property type="entry name" value="MetI-like"/>
    <property type="match status" value="1"/>
</dbReference>
<evidence type="ECO:0000313" key="9">
    <source>
        <dbReference type="EMBL" id="RRR71017.1"/>
    </source>
</evidence>
<dbReference type="AlphaFoldDB" id="A0A426TYV7"/>
<evidence type="ECO:0000256" key="3">
    <source>
        <dbReference type="ARBA" id="ARBA00022475"/>
    </source>
</evidence>
<feature type="transmembrane region" description="Helical" evidence="7">
    <location>
        <begin position="21"/>
        <end position="39"/>
    </location>
</feature>
<proteinExistence type="inferred from homology"/>
<evidence type="ECO:0000259" key="8">
    <source>
        <dbReference type="PROSITE" id="PS50928"/>
    </source>
</evidence>
<accession>A0A426TYV7</accession>
<evidence type="ECO:0000313" key="10">
    <source>
        <dbReference type="Proteomes" id="UP000280307"/>
    </source>
</evidence>
<sequence>MSQISEPLPRIRVRPWTRANLSIQLTLLGLTLLTLYSFTTFDTRGVSLGEAFQDMLGNFRLLLIEPRLKNVSWLELIEALLVTVGLGLLTTVFGACIAFFLALFAAQNLAPFWVNNLVKGGTAFIRAVPTVLWVLFFAVASGMGSVAAVLGMTFHSAGYLIKAYAESFEEIDAGVLEALRASGASWWQTIFQAVVPSSASALLSWTFVRFEINFSTAIAMGATAGAGGIGFDMFMASVFYLDLRELGAFTYAILAFAMALEWFATHMKARLGKSHE</sequence>
<evidence type="ECO:0000256" key="4">
    <source>
        <dbReference type="ARBA" id="ARBA00022692"/>
    </source>
</evidence>
<dbReference type="CDD" id="cd06261">
    <property type="entry name" value="TM_PBP2"/>
    <property type="match status" value="1"/>
</dbReference>
<feature type="transmembrane region" description="Helical" evidence="7">
    <location>
        <begin position="217"/>
        <end position="240"/>
    </location>
</feature>
<dbReference type="GO" id="GO:0005886">
    <property type="term" value="C:plasma membrane"/>
    <property type="evidence" value="ECO:0007669"/>
    <property type="project" value="UniProtKB-SubCell"/>
</dbReference>
<dbReference type="EMBL" id="RSAS01000477">
    <property type="protein sequence ID" value="RRR71017.1"/>
    <property type="molecule type" value="Genomic_DNA"/>
</dbReference>